<dbReference type="RefSeq" id="WP_096709734.1">
    <property type="nucleotide sequence ID" value="NZ_JBFCRC010000001.1"/>
</dbReference>
<feature type="region of interest" description="Disordered" evidence="1">
    <location>
        <begin position="70"/>
        <end position="107"/>
    </location>
</feature>
<proteinExistence type="predicted"/>
<evidence type="ECO:0000313" key="3">
    <source>
        <dbReference type="Proteomes" id="UP000253498"/>
    </source>
</evidence>
<evidence type="ECO:0000256" key="1">
    <source>
        <dbReference type="SAM" id="MobiDB-lite"/>
    </source>
</evidence>
<gene>
    <name evidence="2" type="ORF">EB03_02040</name>
</gene>
<dbReference type="EMBL" id="LESJ01000006">
    <property type="protein sequence ID" value="RBT67276.1"/>
    <property type="molecule type" value="Genomic_DNA"/>
</dbReference>
<sequence>MDKSTSKTVQGNGEKAKVTANIQENIEGIFIFDEVIRETQEMVRTKELIRSGESLIAILINRKEQYIKENSRNLNESKKEQTQQASSNMKEMKKVRNTNKKDKEFWR</sequence>
<accession>A0AB37IA28</accession>
<dbReference type="Proteomes" id="UP000253498">
    <property type="component" value="Unassembled WGS sequence"/>
</dbReference>
<evidence type="ECO:0000313" key="2">
    <source>
        <dbReference type="EMBL" id="RBT67276.1"/>
    </source>
</evidence>
<protein>
    <submittedName>
        <fullName evidence="2">Uncharacterized protein</fullName>
    </submittedName>
</protein>
<organism evidence="2 3">
    <name type="scientific">Enterococcus hirae</name>
    <dbReference type="NCBI Taxonomy" id="1354"/>
    <lineage>
        <taxon>Bacteria</taxon>
        <taxon>Bacillati</taxon>
        <taxon>Bacillota</taxon>
        <taxon>Bacilli</taxon>
        <taxon>Lactobacillales</taxon>
        <taxon>Enterococcaceae</taxon>
        <taxon>Enterococcus</taxon>
    </lineage>
</organism>
<comment type="caution">
    <text evidence="2">The sequence shown here is derived from an EMBL/GenBank/DDBJ whole genome shotgun (WGS) entry which is preliminary data.</text>
</comment>
<feature type="compositionally biased region" description="Basic and acidic residues" evidence="1">
    <location>
        <begin position="70"/>
        <end position="81"/>
    </location>
</feature>
<reference evidence="2 3" key="1">
    <citation type="submission" date="2015-06" db="EMBL/GenBank/DDBJ databases">
        <title>The Genome Sequence of Enterococcus hirae 88EA1.</title>
        <authorList>
            <consortium name="The Broad Institute Genomics Platform"/>
            <consortium name="The Broad Institute Genome Sequencing Center for Infectious Disease"/>
            <person name="Earl A.M."/>
            <person name="Van Tyne D."/>
            <person name="Lebreton F."/>
            <person name="Saavedra J.T."/>
            <person name="Gilmore M.S."/>
            <person name="Manson McGuire A."/>
            <person name="Clock S."/>
            <person name="Crupain M."/>
            <person name="Rangan U."/>
            <person name="Young S."/>
            <person name="Abouelleil A."/>
            <person name="Cao P."/>
            <person name="Chapman S.B."/>
            <person name="Griggs A."/>
            <person name="Priest M."/>
            <person name="Shea T."/>
            <person name="Wortman J."/>
            <person name="Nusbaum C."/>
            <person name="Birren B."/>
        </authorList>
    </citation>
    <scope>NUCLEOTIDE SEQUENCE [LARGE SCALE GENOMIC DNA]</scope>
    <source>
        <strain evidence="2 3">88EA1</strain>
    </source>
</reference>
<name>A0AB37IA28_ENTHR</name>
<dbReference type="AlphaFoldDB" id="A0AB37IA28"/>
<feature type="compositionally biased region" description="Basic and acidic residues" evidence="1">
    <location>
        <begin position="90"/>
        <end position="107"/>
    </location>
</feature>